<evidence type="ECO:0000313" key="1">
    <source>
        <dbReference type="EMBL" id="QLL64305.1"/>
    </source>
</evidence>
<dbReference type="AlphaFoldDB" id="A0A859QLU3"/>
<name>A0A859QLU3_9HYPH</name>
<dbReference type="RefSeq" id="WP_180942184.1">
    <property type="nucleotide sequence ID" value="NZ_CP041240.1"/>
</dbReference>
<sequence>MDQLTLDGVMFLPFAMCSSLSAVRKLNRYRTDPRREERVATLPTCTSRFRTSPPVPAFSLRALVDKVRELDQEIACRARREDVAKRLMAIPGLGPVIATALAAPAEIFMCRISPAGWD</sequence>
<accession>A0A859QLU3</accession>
<evidence type="ECO:0000313" key="2">
    <source>
        <dbReference type="Proteomes" id="UP000510721"/>
    </source>
</evidence>
<proteinExistence type="predicted"/>
<geneLocation type="plasmid" evidence="2">
    <name>pemeittgr7b</name>
</geneLocation>
<keyword evidence="2" id="KW-1185">Reference proteome</keyword>
<organism evidence="1 2">
    <name type="scientific">Sinorhizobium mexicanum</name>
    <dbReference type="NCBI Taxonomy" id="375549"/>
    <lineage>
        <taxon>Bacteria</taxon>
        <taxon>Pseudomonadati</taxon>
        <taxon>Pseudomonadota</taxon>
        <taxon>Alphaproteobacteria</taxon>
        <taxon>Hyphomicrobiales</taxon>
        <taxon>Rhizobiaceae</taxon>
        <taxon>Sinorhizobium/Ensifer group</taxon>
        <taxon>Sinorhizobium</taxon>
    </lineage>
</organism>
<keyword evidence="1" id="KW-0614">Plasmid</keyword>
<reference evidence="1 2" key="1">
    <citation type="submission" date="2019-06" db="EMBL/GenBank/DDBJ databases">
        <title>Complete genome sequence of Ensifer mexicanus ITTG R7 isolated from nodules of Acacia angustissima (Mill.) Kuntze.</title>
        <authorList>
            <person name="Rincon-Rosales R."/>
            <person name="Rogel M.A."/>
            <person name="Guerrero G."/>
            <person name="Rincon-Molina C.I."/>
            <person name="Lopez-Lopez A."/>
            <person name="Martinez-Romero E."/>
        </authorList>
    </citation>
    <scope>NUCLEOTIDE SEQUENCE [LARGE SCALE GENOMIC DNA]</scope>
    <source>
        <strain evidence="1 2">ITTG R7</strain>
        <plasmid evidence="2">pemeittgr7b</plasmid>
    </source>
</reference>
<protein>
    <submittedName>
        <fullName evidence="1">Uncharacterized protein</fullName>
    </submittedName>
</protein>
<gene>
    <name evidence="1" type="ORF">FKV68_22970</name>
</gene>
<dbReference type="Proteomes" id="UP000510721">
    <property type="component" value="Plasmid pEmeITTGR7b"/>
</dbReference>
<dbReference type="EMBL" id="CP041240">
    <property type="protein sequence ID" value="QLL64305.1"/>
    <property type="molecule type" value="Genomic_DNA"/>
</dbReference>
<dbReference type="KEGG" id="emx:FKV68_22970"/>